<dbReference type="EMBL" id="CP073041">
    <property type="protein sequence ID" value="UXE58627.1"/>
    <property type="molecule type" value="Genomic_DNA"/>
</dbReference>
<dbReference type="PANTHER" id="PTHR33508:SF1">
    <property type="entry name" value="UPF0056 MEMBRANE PROTEIN YHCE"/>
    <property type="match status" value="1"/>
</dbReference>
<sequence>MQDTVQVYPFSYVFVIFFLTLGPLKVIPIFNRLCYKTEPNFAKKLALKATIISSIILFAVAIIGKGILAKWDVSTAALFVAGGLLILMASLQMLSNFSLPKPLSPETEPYTEENIPAIAINPLTIPAIITPYGIVAILVATSQAEGDIKRQISIFALLLLIILLNWLGMIFAKVIVQKVNIITLVIVGWVFAVLQAGLAVDLMIEGIKRAKITLG</sequence>
<dbReference type="GO" id="GO:0005886">
    <property type="term" value="C:plasma membrane"/>
    <property type="evidence" value="ECO:0007669"/>
    <property type="project" value="UniProtKB-SubCell"/>
</dbReference>
<comment type="similarity">
    <text evidence="2 7">Belongs to the UPF0056 (MarC) family.</text>
</comment>
<dbReference type="InterPro" id="IPR002771">
    <property type="entry name" value="Multi_antbiot-R_MarC"/>
</dbReference>
<feature type="transmembrane region" description="Helical" evidence="7">
    <location>
        <begin position="115"/>
        <end position="140"/>
    </location>
</feature>
<feature type="transmembrane region" description="Helical" evidence="7">
    <location>
        <begin position="152"/>
        <end position="175"/>
    </location>
</feature>
<dbReference type="Pfam" id="PF01914">
    <property type="entry name" value="MarC"/>
    <property type="match status" value="1"/>
</dbReference>
<protein>
    <recommendedName>
        <fullName evidence="7">UPF0056 membrane protein</fullName>
    </recommendedName>
</protein>
<evidence type="ECO:0000313" key="8">
    <source>
        <dbReference type="EMBL" id="UXE58627.1"/>
    </source>
</evidence>
<keyword evidence="5 7" id="KW-1133">Transmembrane helix</keyword>
<keyword evidence="3" id="KW-1003">Cell membrane</keyword>
<dbReference type="Proteomes" id="UP001065613">
    <property type="component" value="Chromosome"/>
</dbReference>
<name>A0A977KS46_9CYAN</name>
<feature type="transmembrane region" description="Helical" evidence="7">
    <location>
        <begin position="181"/>
        <end position="204"/>
    </location>
</feature>
<dbReference type="AlphaFoldDB" id="A0A977KS46"/>
<evidence type="ECO:0000256" key="2">
    <source>
        <dbReference type="ARBA" id="ARBA00009784"/>
    </source>
</evidence>
<reference evidence="8" key="1">
    <citation type="submission" date="2021-04" db="EMBL/GenBank/DDBJ databases">
        <title>Genome sequence of Woronichinia naegeliana from Washington state freshwater lake bloom.</title>
        <authorList>
            <person name="Dreher T.W."/>
        </authorList>
    </citation>
    <scope>NUCLEOTIDE SEQUENCE</scope>
    <source>
        <strain evidence="8">WA131</strain>
    </source>
</reference>
<gene>
    <name evidence="8" type="ORF">KA717_21605</name>
</gene>
<keyword evidence="6 7" id="KW-0472">Membrane</keyword>
<evidence type="ECO:0000256" key="5">
    <source>
        <dbReference type="ARBA" id="ARBA00022989"/>
    </source>
</evidence>
<organism evidence="8">
    <name type="scientific">Woronichinia naegeliana WA131</name>
    <dbReference type="NCBI Taxonomy" id="2824559"/>
    <lineage>
        <taxon>Bacteria</taxon>
        <taxon>Bacillati</taxon>
        <taxon>Cyanobacteriota</taxon>
        <taxon>Cyanophyceae</taxon>
        <taxon>Synechococcales</taxon>
        <taxon>Coelosphaeriaceae</taxon>
        <taxon>Woronichinia</taxon>
    </lineage>
</organism>
<evidence type="ECO:0000256" key="3">
    <source>
        <dbReference type="ARBA" id="ARBA00022475"/>
    </source>
</evidence>
<evidence type="ECO:0000256" key="4">
    <source>
        <dbReference type="ARBA" id="ARBA00022692"/>
    </source>
</evidence>
<comment type="subcellular location">
    <subcellularLocation>
        <location evidence="1 7">Cell membrane</location>
        <topology evidence="1 7">Multi-pass membrane protein</topology>
    </subcellularLocation>
</comment>
<dbReference type="PANTHER" id="PTHR33508">
    <property type="entry name" value="UPF0056 MEMBRANE PROTEIN YHCE"/>
    <property type="match status" value="1"/>
</dbReference>
<dbReference type="KEGG" id="wna:KA717_21605"/>
<evidence type="ECO:0000256" key="6">
    <source>
        <dbReference type="ARBA" id="ARBA00023136"/>
    </source>
</evidence>
<feature type="transmembrane region" description="Helical" evidence="7">
    <location>
        <begin position="12"/>
        <end position="33"/>
    </location>
</feature>
<feature type="transmembrane region" description="Helical" evidence="7">
    <location>
        <begin position="45"/>
        <end position="64"/>
    </location>
</feature>
<evidence type="ECO:0000256" key="1">
    <source>
        <dbReference type="ARBA" id="ARBA00004651"/>
    </source>
</evidence>
<keyword evidence="4 7" id="KW-0812">Transmembrane</keyword>
<proteinExistence type="inferred from homology"/>
<accession>A0A977KS46</accession>
<evidence type="ECO:0000256" key="7">
    <source>
        <dbReference type="RuleBase" id="RU362048"/>
    </source>
</evidence>
<feature type="transmembrane region" description="Helical" evidence="7">
    <location>
        <begin position="76"/>
        <end position="95"/>
    </location>
</feature>